<dbReference type="Gene3D" id="3.20.20.30">
    <property type="entry name" value="Luciferase-like domain"/>
    <property type="match status" value="1"/>
</dbReference>
<organism evidence="7 8">
    <name type="scientific">Paraburkholderia phenoliruptrix</name>
    <dbReference type="NCBI Taxonomy" id="252970"/>
    <lineage>
        <taxon>Bacteria</taxon>
        <taxon>Pseudomonadati</taxon>
        <taxon>Pseudomonadota</taxon>
        <taxon>Betaproteobacteria</taxon>
        <taxon>Burkholderiales</taxon>
        <taxon>Burkholderiaceae</taxon>
        <taxon>Paraburkholderia</taxon>
    </lineage>
</organism>
<dbReference type="InterPro" id="IPR016215">
    <property type="entry name" value="NTA_MOA"/>
</dbReference>
<dbReference type="InterPro" id="IPR051260">
    <property type="entry name" value="Diverse_substr_monoxygenases"/>
</dbReference>
<feature type="domain" description="Luciferase-like" evidence="6">
    <location>
        <begin position="17"/>
        <end position="379"/>
    </location>
</feature>
<dbReference type="NCBIfam" id="TIGR03860">
    <property type="entry name" value="FMN_nitrolo"/>
    <property type="match status" value="1"/>
</dbReference>
<dbReference type="Proteomes" id="UP001558535">
    <property type="component" value="Unassembled WGS sequence"/>
</dbReference>
<evidence type="ECO:0000256" key="2">
    <source>
        <dbReference type="ARBA" id="ARBA00022643"/>
    </source>
</evidence>
<keyword evidence="8" id="KW-1185">Reference proteome</keyword>
<evidence type="ECO:0000256" key="5">
    <source>
        <dbReference type="ARBA" id="ARBA00033748"/>
    </source>
</evidence>
<comment type="caution">
    <text evidence="7">The sequence shown here is derived from an EMBL/GenBank/DDBJ whole genome shotgun (WGS) entry which is preliminary data.</text>
</comment>
<keyword evidence="4" id="KW-0503">Monooxygenase</keyword>
<dbReference type="GO" id="GO:0016491">
    <property type="term" value="F:oxidoreductase activity"/>
    <property type="evidence" value="ECO:0007669"/>
    <property type="project" value="UniProtKB-KW"/>
</dbReference>
<keyword evidence="1" id="KW-0285">Flavoprotein</keyword>
<dbReference type="InterPro" id="IPR036661">
    <property type="entry name" value="Luciferase-like_sf"/>
</dbReference>
<keyword evidence="3 7" id="KW-0560">Oxidoreductase</keyword>
<evidence type="ECO:0000313" key="7">
    <source>
        <dbReference type="EMBL" id="MEX3752742.1"/>
    </source>
</evidence>
<dbReference type="PANTHER" id="PTHR30011">
    <property type="entry name" value="ALKANESULFONATE MONOOXYGENASE-RELATED"/>
    <property type="match status" value="1"/>
</dbReference>
<proteinExistence type="inferred from homology"/>
<dbReference type="CDD" id="cd01095">
    <property type="entry name" value="Nitrilotriacetate_monoxgenase"/>
    <property type="match status" value="1"/>
</dbReference>
<dbReference type="PANTHER" id="PTHR30011:SF16">
    <property type="entry name" value="C2H2 FINGER DOMAIN TRANSCRIPTION FACTOR (EUROFUNG)-RELATED"/>
    <property type="match status" value="1"/>
</dbReference>
<evidence type="ECO:0000313" key="8">
    <source>
        <dbReference type="Proteomes" id="UP001558535"/>
    </source>
</evidence>
<gene>
    <name evidence="7" type="ORF">AB3X84_22375</name>
</gene>
<evidence type="ECO:0000256" key="4">
    <source>
        <dbReference type="ARBA" id="ARBA00023033"/>
    </source>
</evidence>
<dbReference type="Pfam" id="PF00296">
    <property type="entry name" value="Bac_luciferase"/>
    <property type="match status" value="1"/>
</dbReference>
<evidence type="ECO:0000256" key="3">
    <source>
        <dbReference type="ARBA" id="ARBA00023002"/>
    </source>
</evidence>
<evidence type="ECO:0000256" key="1">
    <source>
        <dbReference type="ARBA" id="ARBA00022630"/>
    </source>
</evidence>
<dbReference type="PIRSF" id="PIRSF000337">
    <property type="entry name" value="NTA_MOA"/>
    <property type="match status" value="1"/>
</dbReference>
<reference evidence="7 8" key="1">
    <citation type="submission" date="2024-07" db="EMBL/GenBank/DDBJ databases">
        <title>A survey of Mimosa microsymbionts across Brazilian biomes reveals a high diversity of Paraburkholderia nodulating endemic species, but also that Cupriavidus is common as a symbiont of widespread species.</title>
        <authorList>
            <person name="Rouws L."/>
            <person name="Barauna A."/>
            <person name="Beukes C."/>
            <person name="Rouws J.R.C."/>
            <person name="De Faria S.M."/>
            <person name="Gross E."/>
            <person name="Bueno Dos Reis Junior F."/>
            <person name="Simon M.F."/>
            <person name="Maluk M."/>
            <person name="Odee D.W."/>
            <person name="Kenicer G."/>
            <person name="Young J.P.W."/>
            <person name="Reis V.M."/>
            <person name="Zilli J."/>
            <person name="James E.K."/>
        </authorList>
    </citation>
    <scope>NUCLEOTIDE SEQUENCE [LARGE SCALE GENOMIC DNA]</scope>
    <source>
        <strain evidence="7 8">BR14375</strain>
    </source>
</reference>
<comment type="similarity">
    <text evidence="5">Belongs to the NtaA/SnaA/DszA monooxygenase family.</text>
</comment>
<dbReference type="RefSeq" id="WP_310110613.1">
    <property type="nucleotide sequence ID" value="NZ_CP168531.1"/>
</dbReference>
<accession>A0ABV3WHM7</accession>
<dbReference type="InterPro" id="IPR011251">
    <property type="entry name" value="Luciferase-like_dom"/>
</dbReference>
<dbReference type="SUPFAM" id="SSF51679">
    <property type="entry name" value="Bacterial luciferase-like"/>
    <property type="match status" value="1"/>
</dbReference>
<evidence type="ECO:0000259" key="6">
    <source>
        <dbReference type="Pfam" id="PF00296"/>
    </source>
</evidence>
<keyword evidence="2" id="KW-0288">FMN</keyword>
<dbReference type="EC" id="1.-.-.-" evidence="7"/>
<sequence length="440" mass="49260">MHLGAFLYPTGYHVAGWRHPGAQADAGVNFEHYGELACRAEAAHFDLLFLADSLAIRGDDIEALERTAIRYVAQFEPLTLISGLAARTRRIGLIASASTTYNEPYHIARKFGSLDHISGGRAGWNLITSQNEYEAFNFGMRRHPSHAERYARASEFVDVVQGLWDSWEDDAFLRDKSTGLFFDRTKLHPLRHEGEHFQVRGPLNIPRSPQGAPVLVQAGASEAGRALAARSAELVFCAQNEIHEAKAFYRDMRERLAACGRRDGSLKIMVGVFPYVGRSLAEAEDKYEALQQLVHPVSGLSLLSAQLGGFDLSHVDLDGPLPEIPETEAGQSRRQLLIDMARREELSVRQLYQRIAGGRGHWQLVGTPESICDELEQWFNERASDGFNVMPPYSPAGLYDFIDMVVPELVRRGLFRDSYRGNTLRSHLGLDVPSNRFARR</sequence>
<dbReference type="EMBL" id="JBFPKE010000009">
    <property type="protein sequence ID" value="MEX3752742.1"/>
    <property type="molecule type" value="Genomic_DNA"/>
</dbReference>
<name>A0ABV3WHM7_9BURK</name>
<protein>
    <submittedName>
        <fullName evidence="7">LLM class flavin-dependent oxidoreductase</fullName>
        <ecNumber evidence="7">1.-.-.-</ecNumber>
    </submittedName>
</protein>